<reference evidence="2 4" key="2">
    <citation type="submission" date="2020-07" db="EMBL/GenBank/DDBJ databases">
        <title>Sequencing the genomes of 1000 actinobacteria strains.</title>
        <authorList>
            <person name="Klenk H.-P."/>
        </authorList>
    </citation>
    <scope>NUCLEOTIDE SEQUENCE [LARGE SCALE GENOMIC DNA]</scope>
    <source>
        <strain evidence="2 4">DSM 41455</strain>
    </source>
</reference>
<sequence length="64" mass="6505">MTHVGSTPCCLFAIAVPAIADISDGGRDGTINPGEVFGATADLDGVPASYQDMADKSLKVLVKP</sequence>
<evidence type="ECO:0000313" key="3">
    <source>
        <dbReference type="Proteomes" id="UP000498980"/>
    </source>
</evidence>
<gene>
    <name evidence="2" type="ORF">HEB29_000435</name>
    <name evidence="1" type="ORF">Sfulv_04630</name>
</gene>
<dbReference type="AlphaFoldDB" id="A0A7J0BZH7"/>
<organism evidence="1 3">
    <name type="scientific">Streptomyces fulvorobeus</name>
    <dbReference type="NCBI Taxonomy" id="284028"/>
    <lineage>
        <taxon>Bacteria</taxon>
        <taxon>Bacillati</taxon>
        <taxon>Actinomycetota</taxon>
        <taxon>Actinomycetes</taxon>
        <taxon>Kitasatosporales</taxon>
        <taxon>Streptomycetaceae</taxon>
        <taxon>Streptomyces</taxon>
    </lineage>
</organism>
<dbReference type="RefSeq" id="WP_173310743.1">
    <property type="nucleotide sequence ID" value="NZ_BAAAUE010000008.1"/>
</dbReference>
<accession>A0A7J0BZH7</accession>
<name>A0A7J0BZH7_9ACTN</name>
<dbReference type="Proteomes" id="UP000498980">
    <property type="component" value="Unassembled WGS sequence"/>
</dbReference>
<evidence type="ECO:0000313" key="4">
    <source>
        <dbReference type="Proteomes" id="UP000530403"/>
    </source>
</evidence>
<comment type="caution">
    <text evidence="1">The sequence shown here is derived from an EMBL/GenBank/DDBJ whole genome shotgun (WGS) entry which is preliminary data.</text>
</comment>
<evidence type="ECO:0000313" key="1">
    <source>
        <dbReference type="EMBL" id="GFM95652.1"/>
    </source>
</evidence>
<dbReference type="EMBL" id="BLWC01000001">
    <property type="protein sequence ID" value="GFM95652.1"/>
    <property type="molecule type" value="Genomic_DNA"/>
</dbReference>
<reference evidence="1 3" key="1">
    <citation type="submission" date="2020-05" db="EMBL/GenBank/DDBJ databases">
        <title>Whole genome shotgun sequence of Streptomyces fulvorobeus NBRC 15897.</title>
        <authorList>
            <person name="Komaki H."/>
            <person name="Tamura T."/>
        </authorList>
    </citation>
    <scope>NUCLEOTIDE SEQUENCE [LARGE SCALE GENOMIC DNA]</scope>
    <source>
        <strain evidence="1 3">NBRC 15897</strain>
    </source>
</reference>
<evidence type="ECO:0000313" key="2">
    <source>
        <dbReference type="EMBL" id="NYE39424.1"/>
    </source>
</evidence>
<keyword evidence="3" id="KW-1185">Reference proteome</keyword>
<protein>
    <submittedName>
        <fullName evidence="1">Uncharacterized protein</fullName>
    </submittedName>
</protein>
<dbReference type="EMBL" id="JACCCF010000001">
    <property type="protein sequence ID" value="NYE39424.1"/>
    <property type="molecule type" value="Genomic_DNA"/>
</dbReference>
<proteinExistence type="predicted"/>
<dbReference type="Proteomes" id="UP000530403">
    <property type="component" value="Unassembled WGS sequence"/>
</dbReference>